<proteinExistence type="predicted"/>
<dbReference type="EMBL" id="GBRH01203835">
    <property type="protein sequence ID" value="JAD94060.1"/>
    <property type="molecule type" value="Transcribed_RNA"/>
</dbReference>
<dbReference type="GO" id="GO:0016740">
    <property type="term" value="F:transferase activity"/>
    <property type="evidence" value="ECO:0007669"/>
    <property type="project" value="UniProtKB-KW"/>
</dbReference>
<evidence type="ECO:0000313" key="1">
    <source>
        <dbReference type="EMBL" id="JAD94060.1"/>
    </source>
</evidence>
<reference evidence="1" key="1">
    <citation type="submission" date="2014-09" db="EMBL/GenBank/DDBJ databases">
        <authorList>
            <person name="Magalhaes I.L.F."/>
            <person name="Oliveira U."/>
            <person name="Santos F.R."/>
            <person name="Vidigal T.H.D.A."/>
            <person name="Brescovit A.D."/>
            <person name="Santos A.J."/>
        </authorList>
    </citation>
    <scope>NUCLEOTIDE SEQUENCE</scope>
    <source>
        <tissue evidence="1">Shoot tissue taken approximately 20 cm above the soil surface</tissue>
    </source>
</reference>
<organism evidence="1">
    <name type="scientific">Arundo donax</name>
    <name type="common">Giant reed</name>
    <name type="synonym">Donax arundinaceus</name>
    <dbReference type="NCBI Taxonomy" id="35708"/>
    <lineage>
        <taxon>Eukaryota</taxon>
        <taxon>Viridiplantae</taxon>
        <taxon>Streptophyta</taxon>
        <taxon>Embryophyta</taxon>
        <taxon>Tracheophyta</taxon>
        <taxon>Spermatophyta</taxon>
        <taxon>Magnoliopsida</taxon>
        <taxon>Liliopsida</taxon>
        <taxon>Poales</taxon>
        <taxon>Poaceae</taxon>
        <taxon>PACMAD clade</taxon>
        <taxon>Arundinoideae</taxon>
        <taxon>Arundineae</taxon>
        <taxon>Arundo</taxon>
    </lineage>
</organism>
<reference evidence="1" key="2">
    <citation type="journal article" date="2015" name="Data Brief">
        <title>Shoot transcriptome of the giant reed, Arundo donax.</title>
        <authorList>
            <person name="Barrero R.A."/>
            <person name="Guerrero F.D."/>
            <person name="Moolhuijzen P."/>
            <person name="Goolsby J.A."/>
            <person name="Tidwell J."/>
            <person name="Bellgard S.E."/>
            <person name="Bellgard M.I."/>
        </authorList>
    </citation>
    <scope>NUCLEOTIDE SEQUENCE</scope>
    <source>
        <tissue evidence="1">Shoot tissue taken approximately 20 cm above the soil surface</tissue>
    </source>
</reference>
<keyword evidence="1" id="KW-0808">Transferase</keyword>
<accession>A0A0A9MZS0</accession>
<protein>
    <submittedName>
        <fullName evidence="1">Dihydrolipoyllysine-residue succinyltransferase component of 2-oxoglutarate dehydrogenase complex</fullName>
    </submittedName>
</protein>
<name>A0A0A9MZS0_ARUDO</name>
<dbReference type="AlphaFoldDB" id="A0A0A9MZS0"/>
<sequence length="45" mass="5308">MEHHFIETVTVIFFNNLSLCFRLSSLHNSLKMVTFLSHLHILCSF</sequence>